<evidence type="ECO:0000313" key="21">
    <source>
        <dbReference type="EMBL" id="GAX07311.1"/>
    </source>
</evidence>
<comment type="cofactor">
    <cofactor evidence="3">
        <name>Co(2+)</name>
        <dbReference type="ChEBI" id="CHEBI:48828"/>
    </cofactor>
</comment>
<evidence type="ECO:0000256" key="14">
    <source>
        <dbReference type="NCBIfam" id="TIGR00232"/>
    </source>
</evidence>
<protein>
    <recommendedName>
        <fullName evidence="7 14">Transketolase</fullName>
        <ecNumber evidence="7 14">2.2.1.1</ecNumber>
    </recommendedName>
</protein>
<gene>
    <name evidence="21" type="primary">tktA</name>
    <name evidence="21" type="ORF">IWT5_00044</name>
</gene>
<dbReference type="InterPro" id="IPR005478">
    <property type="entry name" value="Transketolase_bac-like"/>
</dbReference>
<dbReference type="PANTHER" id="PTHR43522">
    <property type="entry name" value="TRANSKETOLASE"/>
    <property type="match status" value="1"/>
</dbReference>
<evidence type="ECO:0000256" key="15">
    <source>
        <dbReference type="PIRSR" id="PIRSR605478-1"/>
    </source>
</evidence>
<evidence type="ECO:0000256" key="6">
    <source>
        <dbReference type="ARBA" id="ARBA00011738"/>
    </source>
</evidence>
<evidence type="ECO:0000256" key="10">
    <source>
        <dbReference type="ARBA" id="ARBA00022837"/>
    </source>
</evidence>
<dbReference type="SUPFAM" id="SSF52518">
    <property type="entry name" value="Thiamin diphosphate-binding fold (THDP-binding)"/>
    <property type="match status" value="2"/>
</dbReference>
<evidence type="ECO:0000256" key="19">
    <source>
        <dbReference type="PIRSR" id="PIRSR605478-5"/>
    </source>
</evidence>
<sequence length="670" mass="72721">MQNNNLDQKSINALRFLSVDMIEKANSGHPGLPLGVAPMAYTLWTKHLNINPTDSHWLNRDRFILSAGHGSSLLYSLLHLSGFNLTIEDLKQFRQLNSKTPGHPEYGVTDGVEATTGPLGQGLGMAVGMAMAESHLAAQYNKPGFNIMDHYTYAIAGDGDLMEGISHESASLAGHLKLGKLIVLYDDNSVSLDGPTDMAFTDDTPKRFEAYNWQVLHVANGNDPAEINAAIETAKQTADQPTLIDVKTTIGFGAPNAGTNSVHGKPLGDENMAATREKLGWDYKPFDIPDDVRQNFDTTVKQRGIVSEAQWQTLFDDYSGEYPELAAQFLQSFKPVSCDLKIPISHVGESESGRNTSQRIIGEISEQLPSFWGGSADLFSSNKTNVKTANAYEPADRLGKNVWFGVREFAEAAAVNGMTLHGGVHAYASTFFVFSDYMRAAIRLAAIQKIPSTFVFTHDSIAVGEDGPTHEPIEQLMSFRAMPNVNVIRPADTNEAIAAWKIALAASETPTMLVLTRQNLPTLPRTEELAAQGVQRGGYVLSPAKGSTPEGILIATGSEVQLAIAAQKQLQEAGHDVSVVSLPSFELFDAQPAKYREQVLPSNVTRRVAVEMGTSYGWEHYVGLQGKIVGINNRYGESGNPDAIMKQFGFTADNVAATYLKTVSNQPANA</sequence>
<comment type="cofactor">
    <cofactor evidence="17">
        <name>thiamine diphosphate</name>
        <dbReference type="ChEBI" id="CHEBI:58937"/>
    </cofactor>
    <text evidence="17">Binds 1 thiamine pyrophosphate per subunit. During the reaction, the substrate forms a covalent intermediate with the cofactor.</text>
</comment>
<evidence type="ECO:0000256" key="12">
    <source>
        <dbReference type="ARBA" id="ARBA00023052"/>
    </source>
</evidence>
<dbReference type="EC" id="2.2.1.1" evidence="7 14"/>
<evidence type="ECO:0000256" key="5">
    <source>
        <dbReference type="ARBA" id="ARBA00007131"/>
    </source>
</evidence>
<evidence type="ECO:0000256" key="7">
    <source>
        <dbReference type="ARBA" id="ARBA00013152"/>
    </source>
</evidence>
<dbReference type="InterPro" id="IPR029061">
    <property type="entry name" value="THDP-binding"/>
</dbReference>
<evidence type="ECO:0000256" key="13">
    <source>
        <dbReference type="ARBA" id="ARBA00049473"/>
    </source>
</evidence>
<feature type="binding site" evidence="16">
    <location>
        <position position="458"/>
    </location>
    <ligand>
        <name>substrate</name>
    </ligand>
</feature>
<dbReference type="Gene3D" id="3.40.50.920">
    <property type="match status" value="1"/>
</dbReference>
<dbReference type="RefSeq" id="WP_098823311.1">
    <property type="nucleotide sequence ID" value="NZ_BCMJ01000001.1"/>
</dbReference>
<dbReference type="Proteomes" id="UP000223370">
    <property type="component" value="Unassembled WGS sequence"/>
</dbReference>
<feature type="binding site" evidence="16">
    <location>
        <position position="466"/>
    </location>
    <ligand>
        <name>substrate</name>
    </ligand>
</feature>
<dbReference type="FunFam" id="3.40.50.970:FF:000004">
    <property type="entry name" value="Transketolase"/>
    <property type="match status" value="1"/>
</dbReference>
<comment type="caution">
    <text evidence="21">The sequence shown here is derived from an EMBL/GenBank/DDBJ whole genome shotgun (WGS) entry which is preliminary data.</text>
</comment>
<dbReference type="GO" id="GO:0005829">
    <property type="term" value="C:cytosol"/>
    <property type="evidence" value="ECO:0007669"/>
    <property type="project" value="TreeGrafter"/>
</dbReference>
<evidence type="ECO:0000256" key="17">
    <source>
        <dbReference type="PIRSR" id="PIRSR605478-3"/>
    </source>
</evidence>
<dbReference type="AlphaFoldDB" id="A0A1Z5J0R2"/>
<dbReference type="OrthoDB" id="8732661at2"/>
<evidence type="ECO:0000256" key="1">
    <source>
        <dbReference type="ARBA" id="ARBA00001913"/>
    </source>
</evidence>
<comment type="cofactor">
    <cofactor evidence="1">
        <name>Ca(2+)</name>
        <dbReference type="ChEBI" id="CHEBI:29108"/>
    </cofactor>
</comment>
<dbReference type="EMBL" id="BCMJ01000001">
    <property type="protein sequence ID" value="GAX07311.1"/>
    <property type="molecule type" value="Genomic_DNA"/>
</dbReference>
<feature type="binding site" evidence="16">
    <location>
        <position position="381"/>
    </location>
    <ligand>
        <name>substrate</name>
    </ligand>
</feature>
<evidence type="ECO:0000256" key="16">
    <source>
        <dbReference type="PIRSR" id="PIRSR605478-2"/>
    </source>
</evidence>
<feature type="binding site" evidence="16">
    <location>
        <position position="517"/>
    </location>
    <ligand>
        <name>substrate</name>
    </ligand>
</feature>
<keyword evidence="10" id="KW-0106">Calcium</keyword>
<comment type="catalytic activity">
    <reaction evidence="13">
        <text>D-sedoheptulose 7-phosphate + D-glyceraldehyde 3-phosphate = aldehydo-D-ribose 5-phosphate + D-xylulose 5-phosphate</text>
        <dbReference type="Rhea" id="RHEA:10508"/>
        <dbReference type="ChEBI" id="CHEBI:57483"/>
        <dbReference type="ChEBI" id="CHEBI:57737"/>
        <dbReference type="ChEBI" id="CHEBI:58273"/>
        <dbReference type="ChEBI" id="CHEBI:59776"/>
        <dbReference type="EC" id="2.2.1.1"/>
    </reaction>
</comment>
<feature type="binding site" evidence="17">
    <location>
        <position position="434"/>
    </location>
    <ligand>
        <name>thiamine diphosphate</name>
        <dbReference type="ChEBI" id="CHEBI:58937"/>
    </ligand>
</feature>
<feature type="site" description="Important for catalytic activity" evidence="19">
    <location>
        <position position="29"/>
    </location>
</feature>
<reference evidence="21 22" key="1">
    <citation type="submission" date="2015-11" db="EMBL/GenBank/DDBJ databases">
        <title>Draft genome sequences of new species of the genus Lactobacillus isolated from orchardgrass silage.</title>
        <authorList>
            <person name="Tohno M."/>
            <person name="Tanizawa Y."/>
            <person name="Arita M."/>
        </authorList>
    </citation>
    <scope>NUCLEOTIDE SEQUENCE [LARGE SCALE GENOMIC DNA]</scope>
    <source>
        <strain evidence="21 22">IWT5</strain>
    </source>
</reference>
<dbReference type="NCBIfam" id="TIGR00232">
    <property type="entry name" value="tktlase_bact"/>
    <property type="match status" value="1"/>
</dbReference>
<keyword evidence="9 18" id="KW-0479">Metal-binding</keyword>
<keyword evidence="8" id="KW-0808">Transferase</keyword>
<dbReference type="Pfam" id="PF02779">
    <property type="entry name" value="Transket_pyr"/>
    <property type="match status" value="1"/>
</dbReference>
<comment type="similarity">
    <text evidence="5">Belongs to the transketolase family.</text>
</comment>
<feature type="binding site" evidence="16">
    <location>
        <position position="354"/>
    </location>
    <ligand>
        <name>substrate</name>
    </ligand>
</feature>
<organism evidence="21 22">
    <name type="scientific">Secundilactobacillus silagincola</name>
    <dbReference type="NCBI Taxonomy" id="1714681"/>
    <lineage>
        <taxon>Bacteria</taxon>
        <taxon>Bacillati</taxon>
        <taxon>Bacillota</taxon>
        <taxon>Bacilli</taxon>
        <taxon>Lactobacillales</taxon>
        <taxon>Lactobacillaceae</taxon>
        <taxon>Secundilactobacillus</taxon>
    </lineage>
</organism>
<dbReference type="Gene3D" id="3.40.50.970">
    <property type="match status" value="2"/>
</dbReference>
<feature type="binding site" evidence="18">
    <location>
        <position position="188"/>
    </location>
    <ligand>
        <name>Mg(2+)</name>
        <dbReference type="ChEBI" id="CHEBI:18420"/>
    </ligand>
</feature>
<feature type="binding site" evidence="17">
    <location>
        <position position="69"/>
    </location>
    <ligand>
        <name>thiamine diphosphate</name>
        <dbReference type="ChEBI" id="CHEBI:58937"/>
    </ligand>
</feature>
<keyword evidence="11 18" id="KW-0460">Magnesium</keyword>
<proteinExistence type="inferred from homology"/>
<comment type="subunit">
    <text evidence="6">Homodimer.</text>
</comment>
<evidence type="ECO:0000256" key="8">
    <source>
        <dbReference type="ARBA" id="ARBA00022679"/>
    </source>
</evidence>
<feature type="binding site" evidence="17">
    <location>
        <position position="159"/>
    </location>
    <ligand>
        <name>thiamine diphosphate</name>
        <dbReference type="ChEBI" id="CHEBI:58937"/>
    </ligand>
</feature>
<dbReference type="CDD" id="cd02012">
    <property type="entry name" value="TPP_TK"/>
    <property type="match status" value="1"/>
</dbReference>
<comment type="cofactor">
    <cofactor evidence="18">
        <name>Mg(2+)</name>
        <dbReference type="ChEBI" id="CHEBI:18420"/>
    </cofactor>
    <text evidence="18">Binds 1 Mg(2+) ion per subunit. Can also utilize other divalent metal cations, such as Ca(2+), Mn(2+) and Co(2+).</text>
</comment>
<keyword evidence="12 17" id="KW-0786">Thiamine pyrophosphate</keyword>
<dbReference type="FunFam" id="3.40.50.920:FF:000003">
    <property type="entry name" value="Transketolase"/>
    <property type="match status" value="1"/>
</dbReference>
<evidence type="ECO:0000256" key="3">
    <source>
        <dbReference type="ARBA" id="ARBA00001941"/>
    </source>
</evidence>
<evidence type="ECO:0000256" key="2">
    <source>
        <dbReference type="ARBA" id="ARBA00001936"/>
    </source>
</evidence>
<feature type="binding site" evidence="17">
    <location>
        <position position="188"/>
    </location>
    <ligand>
        <name>thiamine diphosphate</name>
        <dbReference type="ChEBI" id="CHEBI:58937"/>
    </ligand>
</feature>
<feature type="binding site" evidence="18">
    <location>
        <position position="158"/>
    </location>
    <ligand>
        <name>Mg(2+)</name>
        <dbReference type="ChEBI" id="CHEBI:18420"/>
    </ligand>
</feature>
<dbReference type="GO" id="GO:0046872">
    <property type="term" value="F:metal ion binding"/>
    <property type="evidence" value="ECO:0007669"/>
    <property type="project" value="UniProtKB-KW"/>
</dbReference>
<dbReference type="InterPro" id="IPR005474">
    <property type="entry name" value="Transketolase_N"/>
</dbReference>
<dbReference type="CDD" id="cd07033">
    <property type="entry name" value="TPP_PYR_DXS_TK_like"/>
    <property type="match status" value="1"/>
</dbReference>
<keyword evidence="22" id="KW-1185">Reference proteome</keyword>
<evidence type="ECO:0000256" key="18">
    <source>
        <dbReference type="PIRSR" id="PIRSR605478-4"/>
    </source>
</evidence>
<dbReference type="InterPro" id="IPR009014">
    <property type="entry name" value="Transketo_C/PFOR_II"/>
</dbReference>
<dbReference type="FunFam" id="3.40.50.970:FF:000045">
    <property type="entry name" value="Transketolase"/>
    <property type="match status" value="1"/>
</dbReference>
<dbReference type="InterPro" id="IPR033247">
    <property type="entry name" value="Transketolase_fam"/>
</dbReference>
<feature type="binding site" evidence="16">
    <location>
        <position position="29"/>
    </location>
    <ligand>
        <name>substrate</name>
    </ligand>
</feature>
<feature type="site" description="Important for catalytic activity" evidence="19">
    <location>
        <position position="263"/>
    </location>
</feature>
<feature type="domain" description="Transketolase-like pyrimidine-binding" evidence="20">
    <location>
        <begin position="351"/>
        <end position="522"/>
    </location>
</feature>
<feature type="binding site" evidence="18">
    <location>
        <position position="190"/>
    </location>
    <ligand>
        <name>Mg(2+)</name>
        <dbReference type="ChEBI" id="CHEBI:18420"/>
    </ligand>
</feature>
<feature type="binding site" evidence="17">
    <location>
        <position position="263"/>
    </location>
    <ligand>
        <name>thiamine diphosphate</name>
        <dbReference type="ChEBI" id="CHEBI:58937"/>
    </ligand>
</feature>
<dbReference type="SMART" id="SM00861">
    <property type="entry name" value="Transket_pyr"/>
    <property type="match status" value="1"/>
</dbReference>
<dbReference type="InterPro" id="IPR049557">
    <property type="entry name" value="Transketolase_CS"/>
</dbReference>
<evidence type="ECO:0000256" key="4">
    <source>
        <dbReference type="ARBA" id="ARBA00002931"/>
    </source>
</evidence>
<feature type="active site" description="Proton donor" evidence="15">
    <location>
        <position position="408"/>
    </location>
</feature>
<dbReference type="Pfam" id="PF00456">
    <property type="entry name" value="Transketolase_N"/>
    <property type="match status" value="1"/>
</dbReference>
<dbReference type="GO" id="GO:0004802">
    <property type="term" value="F:transketolase activity"/>
    <property type="evidence" value="ECO:0007669"/>
    <property type="project" value="UniProtKB-UniRule"/>
</dbReference>
<feature type="binding site" evidence="16">
    <location>
        <position position="263"/>
    </location>
    <ligand>
        <name>substrate</name>
    </ligand>
</feature>
<dbReference type="PROSITE" id="PS00801">
    <property type="entry name" value="TRANSKETOLASE_1"/>
    <property type="match status" value="1"/>
</dbReference>
<evidence type="ECO:0000259" key="20">
    <source>
        <dbReference type="SMART" id="SM00861"/>
    </source>
</evidence>
<dbReference type="Pfam" id="PF22613">
    <property type="entry name" value="Transketolase_C_1"/>
    <property type="match status" value="1"/>
</dbReference>
<feature type="binding site" evidence="17">
    <location>
        <begin position="117"/>
        <end position="119"/>
    </location>
    <ligand>
        <name>thiamine diphosphate</name>
        <dbReference type="ChEBI" id="CHEBI:58937"/>
    </ligand>
</feature>
<dbReference type="PANTHER" id="PTHR43522:SF2">
    <property type="entry name" value="TRANSKETOLASE 1-RELATED"/>
    <property type="match status" value="1"/>
</dbReference>
<accession>A0A1Z5J0R2</accession>
<dbReference type="InterPro" id="IPR005475">
    <property type="entry name" value="Transketolase-like_Pyr-bd"/>
</dbReference>
<feature type="binding site" evidence="16">
    <location>
        <position position="470"/>
    </location>
    <ligand>
        <name>substrate</name>
    </ligand>
</feature>
<evidence type="ECO:0000256" key="9">
    <source>
        <dbReference type="ARBA" id="ARBA00022723"/>
    </source>
</evidence>
<name>A0A1Z5J0R2_9LACO</name>
<comment type="cofactor">
    <cofactor evidence="2">
        <name>Mn(2+)</name>
        <dbReference type="ChEBI" id="CHEBI:29035"/>
    </cofactor>
</comment>
<evidence type="ECO:0000256" key="11">
    <source>
        <dbReference type="ARBA" id="ARBA00022842"/>
    </source>
</evidence>
<dbReference type="GO" id="GO:0006098">
    <property type="term" value="P:pentose-phosphate shunt"/>
    <property type="evidence" value="ECO:0007669"/>
    <property type="project" value="TreeGrafter"/>
</dbReference>
<dbReference type="SUPFAM" id="SSF52922">
    <property type="entry name" value="TK C-terminal domain-like"/>
    <property type="match status" value="1"/>
</dbReference>
<evidence type="ECO:0000313" key="22">
    <source>
        <dbReference type="Proteomes" id="UP000223370"/>
    </source>
</evidence>
<comment type="function">
    <text evidence="4">Catalyzes the transfer of a two-carbon ketol group from a ketose donor to an aldose acceptor, via a covalent intermediate with the cofactor thiamine pyrophosphate.</text>
</comment>
<dbReference type="InterPro" id="IPR055152">
    <property type="entry name" value="Transketolase-like_C_2"/>
</dbReference>